<sequence length="67" mass="6735">MSDAGARGKQATATASAVDPVVTVVREILSGIPAGCSWLLPVTSDGQVVDFRVEATSGRGPTFTDGG</sequence>
<dbReference type="Proteomes" id="UP001290101">
    <property type="component" value="Unassembled WGS sequence"/>
</dbReference>
<name>A0ABU5JBS1_9ACTN</name>
<keyword evidence="2" id="KW-1185">Reference proteome</keyword>
<accession>A0ABU5JBS1</accession>
<protein>
    <submittedName>
        <fullName evidence="1">Uncharacterized protein</fullName>
    </submittedName>
</protein>
<proteinExistence type="predicted"/>
<gene>
    <name evidence="1" type="ORF">U2F25_11155</name>
</gene>
<dbReference type="RefSeq" id="WP_322440275.1">
    <property type="nucleotide sequence ID" value="NZ_JAXOTQ010000011.1"/>
</dbReference>
<reference evidence="1 2" key="1">
    <citation type="submission" date="2023-12" db="EMBL/GenBank/DDBJ databases">
        <title>Micromonospora sp. nov., isolated from Atacama Desert.</title>
        <authorList>
            <person name="Carro L."/>
            <person name="Golinska P."/>
            <person name="Klenk H.-P."/>
            <person name="Goodfellow M."/>
        </authorList>
    </citation>
    <scope>NUCLEOTIDE SEQUENCE [LARGE SCALE GENOMIC DNA]</scope>
    <source>
        <strain evidence="1 2">4G53</strain>
    </source>
</reference>
<comment type="caution">
    <text evidence="1">The sequence shown here is derived from an EMBL/GenBank/DDBJ whole genome shotgun (WGS) entry which is preliminary data.</text>
</comment>
<evidence type="ECO:0000313" key="1">
    <source>
        <dbReference type="EMBL" id="MDZ5490016.1"/>
    </source>
</evidence>
<dbReference type="EMBL" id="JAXOTQ010000011">
    <property type="protein sequence ID" value="MDZ5490016.1"/>
    <property type="molecule type" value="Genomic_DNA"/>
</dbReference>
<organism evidence="1 2">
    <name type="scientific">Micromonospora sicca</name>
    <dbReference type="NCBI Taxonomy" id="2202420"/>
    <lineage>
        <taxon>Bacteria</taxon>
        <taxon>Bacillati</taxon>
        <taxon>Actinomycetota</taxon>
        <taxon>Actinomycetes</taxon>
        <taxon>Micromonosporales</taxon>
        <taxon>Micromonosporaceae</taxon>
        <taxon>Micromonospora</taxon>
    </lineage>
</organism>
<evidence type="ECO:0000313" key="2">
    <source>
        <dbReference type="Proteomes" id="UP001290101"/>
    </source>
</evidence>